<dbReference type="Proteomes" id="UP000005699">
    <property type="component" value="Unassembled WGS sequence"/>
</dbReference>
<organism evidence="1 2">
    <name type="scientific">Streptococcus equinus ATCC 9812</name>
    <dbReference type="NCBI Taxonomy" id="525379"/>
    <lineage>
        <taxon>Bacteria</taxon>
        <taxon>Bacillati</taxon>
        <taxon>Bacillota</taxon>
        <taxon>Bacilli</taxon>
        <taxon>Lactobacillales</taxon>
        <taxon>Streptococcaceae</taxon>
        <taxon>Streptococcus</taxon>
    </lineage>
</organism>
<dbReference type="AlphaFoldDB" id="E8JQ47"/>
<proteinExistence type="predicted"/>
<sequence>MTVFYLSLSVMMTITKPIKSRRKLAKTIMTSSASATDKIVPPFLKILCLLS</sequence>
<evidence type="ECO:0000313" key="1">
    <source>
        <dbReference type="EMBL" id="EFW88660.1"/>
    </source>
</evidence>
<dbReference type="EMBL" id="AEVB01000034">
    <property type="protein sequence ID" value="EFW88660.1"/>
    <property type="molecule type" value="Genomic_DNA"/>
</dbReference>
<evidence type="ECO:0000313" key="2">
    <source>
        <dbReference type="Proteomes" id="UP000005699"/>
    </source>
</evidence>
<reference evidence="1 2" key="1">
    <citation type="submission" date="2010-12" db="EMBL/GenBank/DDBJ databases">
        <authorList>
            <person name="Muzny D."/>
            <person name="Qin X."/>
            <person name="Deng J."/>
            <person name="Jiang H."/>
            <person name="Liu Y."/>
            <person name="Qu J."/>
            <person name="Song X.-Z."/>
            <person name="Zhang L."/>
            <person name="Thornton R."/>
            <person name="Coyle M."/>
            <person name="Francisco L."/>
            <person name="Jackson L."/>
            <person name="Javaid M."/>
            <person name="Korchina V."/>
            <person name="Kovar C."/>
            <person name="Mata R."/>
            <person name="Mathew T."/>
            <person name="Ngo R."/>
            <person name="Nguyen L."/>
            <person name="Nguyen N."/>
            <person name="Okwuonu G."/>
            <person name="Ongeri F."/>
            <person name="Pham C."/>
            <person name="Simmons D."/>
            <person name="Wilczek-Boney K."/>
            <person name="Hale W."/>
            <person name="Jakkamsetti A."/>
            <person name="Pham P."/>
            <person name="Ruth R."/>
            <person name="San Lucas F."/>
            <person name="Warren J."/>
            <person name="Zhang J."/>
            <person name="Zhao Z."/>
            <person name="Zhou C."/>
            <person name="Zhu D."/>
            <person name="Lee S."/>
            <person name="Bess C."/>
            <person name="Blankenburg K."/>
            <person name="Forbes L."/>
            <person name="Fu Q."/>
            <person name="Gubbala S."/>
            <person name="Hirani K."/>
            <person name="Jayaseelan J.C."/>
            <person name="Lara F."/>
            <person name="Munidasa M."/>
            <person name="Palculict T."/>
            <person name="Patil S."/>
            <person name="Pu L.-L."/>
            <person name="Saada N."/>
            <person name="Tang L."/>
            <person name="Weissenberger G."/>
            <person name="Zhu Y."/>
            <person name="Hemphill L."/>
            <person name="Shang Y."/>
            <person name="Youmans B."/>
            <person name="Ayvaz T."/>
            <person name="Ross M."/>
            <person name="Santibanez J."/>
            <person name="Aqrawi P."/>
            <person name="Gross S."/>
            <person name="Joshi V."/>
            <person name="Fowler G."/>
            <person name="Nazareth L."/>
            <person name="Reid J."/>
            <person name="Worley K."/>
            <person name="Petrosino J."/>
            <person name="Highlander S."/>
            <person name="Gibbs R."/>
        </authorList>
    </citation>
    <scope>NUCLEOTIDE SEQUENCE [LARGE SCALE GENOMIC DNA]</scope>
    <source>
        <strain evidence="1 2">ATCC 9812</strain>
    </source>
</reference>
<protein>
    <submittedName>
        <fullName evidence="1">Uncharacterized protein</fullName>
    </submittedName>
</protein>
<gene>
    <name evidence="1" type="ORF">HMPREF0819_1120</name>
</gene>
<dbReference type="HOGENOM" id="CLU_3104322_0_0_9"/>
<name>E8JQ47_STREI</name>
<comment type="caution">
    <text evidence="1">The sequence shown here is derived from an EMBL/GenBank/DDBJ whole genome shotgun (WGS) entry which is preliminary data.</text>
</comment>
<accession>E8JQ47</accession>